<keyword evidence="1" id="KW-1133">Transmembrane helix</keyword>
<name>S3YGA2_BACSE</name>
<evidence type="ECO:0000256" key="1">
    <source>
        <dbReference type="SAM" id="Phobius"/>
    </source>
</evidence>
<evidence type="ECO:0000313" key="2">
    <source>
        <dbReference type="EMBL" id="EPH21371.1"/>
    </source>
</evidence>
<proteinExistence type="predicted"/>
<dbReference type="HOGENOM" id="CLU_217473_0_0_10"/>
<dbReference type="AlphaFoldDB" id="S3YGA2"/>
<sequence length="31" mass="3763">MGITISFIFCLLSGFLAFWLFWKCVDWFEKI</sequence>
<feature type="transmembrane region" description="Helical" evidence="1">
    <location>
        <begin position="6"/>
        <end position="25"/>
    </location>
</feature>
<evidence type="ECO:0000313" key="3">
    <source>
        <dbReference type="Proteomes" id="UP000014614"/>
    </source>
</evidence>
<organism evidence="2 3">
    <name type="scientific">Bacteroides stercoris CC31F</name>
    <dbReference type="NCBI Taxonomy" id="1073351"/>
    <lineage>
        <taxon>Bacteria</taxon>
        <taxon>Pseudomonadati</taxon>
        <taxon>Bacteroidota</taxon>
        <taxon>Bacteroidia</taxon>
        <taxon>Bacteroidales</taxon>
        <taxon>Bacteroidaceae</taxon>
        <taxon>Bacteroides</taxon>
    </lineage>
</organism>
<gene>
    <name evidence="2" type="ORF">HMPREF1181_00759</name>
</gene>
<reference evidence="2 3" key="1">
    <citation type="submission" date="2013-05" db="EMBL/GenBank/DDBJ databases">
        <title>The Genome Sequence of Bacteroides stercoris CC31F.</title>
        <authorList>
            <consortium name="The Broad Institute Genomics Platform"/>
            <person name="Earl A."/>
            <person name="Ward D."/>
            <person name="Feldgarden M."/>
            <person name="Gevers D."/>
            <person name="Oliphant K."/>
            <person name="Allen-Vercoe E."/>
            <person name="Walker B."/>
            <person name="Young S."/>
            <person name="Zeng Q."/>
            <person name="Gargeya S."/>
            <person name="Fitzgerald M."/>
            <person name="Haas B."/>
            <person name="Abouelleil A."/>
            <person name="Allen A.W."/>
            <person name="Alvarado L."/>
            <person name="Arachchi H.M."/>
            <person name="Berlin A.M."/>
            <person name="Chapman S.B."/>
            <person name="Gainer-Dewar J."/>
            <person name="Goldberg J."/>
            <person name="Griggs A."/>
            <person name="Gujja S."/>
            <person name="Hansen M."/>
            <person name="Howarth C."/>
            <person name="Imamovic A."/>
            <person name="Ireland A."/>
            <person name="Larimer J."/>
            <person name="McCowan C."/>
            <person name="Murphy C."/>
            <person name="Pearson M."/>
            <person name="Poon T.W."/>
            <person name="Priest M."/>
            <person name="Roberts A."/>
            <person name="Saif S."/>
            <person name="Shea T."/>
            <person name="Sisk P."/>
            <person name="Sykes S."/>
            <person name="Wortman J."/>
            <person name="Nusbaum C."/>
            <person name="Birren B."/>
        </authorList>
    </citation>
    <scope>NUCLEOTIDE SEQUENCE [LARGE SCALE GENOMIC DNA]</scope>
    <source>
        <strain evidence="2 3">CC31F</strain>
    </source>
</reference>
<dbReference type="EMBL" id="ATFP01000011">
    <property type="protein sequence ID" value="EPH21371.1"/>
    <property type="molecule type" value="Genomic_DNA"/>
</dbReference>
<accession>S3YGA2</accession>
<comment type="caution">
    <text evidence="2">The sequence shown here is derived from an EMBL/GenBank/DDBJ whole genome shotgun (WGS) entry which is preliminary data.</text>
</comment>
<keyword evidence="1" id="KW-0812">Transmembrane</keyword>
<dbReference type="Proteomes" id="UP000014614">
    <property type="component" value="Unassembled WGS sequence"/>
</dbReference>
<protein>
    <submittedName>
        <fullName evidence="2">Uncharacterized protein</fullName>
    </submittedName>
</protein>
<keyword evidence="1" id="KW-0472">Membrane</keyword>